<accession>A0A0P6SD91</accession>
<proteinExistence type="predicted"/>
<feature type="compositionally biased region" description="Low complexity" evidence="1">
    <location>
        <begin position="40"/>
        <end position="62"/>
    </location>
</feature>
<gene>
    <name evidence="2" type="ORF">AKK44_06575</name>
</gene>
<evidence type="ECO:0000313" key="2">
    <source>
        <dbReference type="EMBL" id="KPJ22016.1"/>
    </source>
</evidence>
<reference evidence="2 3" key="1">
    <citation type="submission" date="2015-08" db="EMBL/GenBank/DDBJ databases">
        <title>Genome sequence of Streptococcus phocae subsp. phocae ATCC 51973T isolated from liver specimen obtained from seal.</title>
        <authorList>
            <person name="Avendano-Herrera R."/>
        </authorList>
    </citation>
    <scope>NUCLEOTIDE SEQUENCE [LARGE SCALE GENOMIC DNA]</scope>
    <source>
        <strain evidence="2 3">ATCC 51973</strain>
    </source>
</reference>
<dbReference type="AlphaFoldDB" id="A0A0P6SD91"/>
<comment type="caution">
    <text evidence="2">The sequence shown here is derived from an EMBL/GenBank/DDBJ whole genome shotgun (WGS) entry which is preliminary data.</text>
</comment>
<evidence type="ECO:0000313" key="3">
    <source>
        <dbReference type="Proteomes" id="UP000049578"/>
    </source>
</evidence>
<dbReference type="Proteomes" id="UP000049578">
    <property type="component" value="Unassembled WGS sequence"/>
</dbReference>
<organism evidence="2 3">
    <name type="scientific">Streptococcus phocae</name>
    <dbReference type="NCBI Taxonomy" id="119224"/>
    <lineage>
        <taxon>Bacteria</taxon>
        <taxon>Bacillati</taxon>
        <taxon>Bacillota</taxon>
        <taxon>Bacilli</taxon>
        <taxon>Lactobacillales</taxon>
        <taxon>Streptococcaceae</taxon>
        <taxon>Streptococcus</taxon>
    </lineage>
</organism>
<keyword evidence="3" id="KW-1185">Reference proteome</keyword>
<evidence type="ECO:0000256" key="1">
    <source>
        <dbReference type="SAM" id="MobiDB-lite"/>
    </source>
</evidence>
<feature type="region of interest" description="Disordered" evidence="1">
    <location>
        <begin position="27"/>
        <end position="77"/>
    </location>
</feature>
<sequence length="184" mass="20615">MKKTLIILVLSVFFLNGCTNNKETAKNSFSNEDRIIQTPSSEESSSKTESSSTSKSESSTSEFIPADSSKDNISSSSNTTPYSLYVADYVSLNHIKDGQALRDAYGHVFRDGFYIHRGIMGSRHEEVGMVYQLSQGIMVDNTLILGPDEAKQFLDWIRQIAPSGTTKNRLKSNYDYWTTNIKDK</sequence>
<dbReference type="PATRIC" id="fig|119224.3.peg.1051"/>
<dbReference type="EMBL" id="LHQM01000030">
    <property type="protein sequence ID" value="KPJ22016.1"/>
    <property type="molecule type" value="Genomic_DNA"/>
</dbReference>
<dbReference type="RefSeq" id="WP_054279018.1">
    <property type="nucleotide sequence ID" value="NZ_LHQM01000030.1"/>
</dbReference>
<protein>
    <submittedName>
        <fullName evidence="2">Uncharacterized protein</fullName>
    </submittedName>
</protein>
<name>A0A0P6SD91_9STRE</name>